<dbReference type="eggNOG" id="KOG3149">
    <property type="taxonomic scope" value="Eukaryota"/>
</dbReference>
<reference evidence="6" key="1">
    <citation type="submission" date="2011-05" db="EMBL/GenBank/DDBJ databases">
        <authorList>
            <person name="Richards S.R."/>
            <person name="Qu J."/>
            <person name="Jiang H."/>
            <person name="Jhangiani S.N."/>
            <person name="Agravi P."/>
            <person name="Goodspeed R."/>
            <person name="Gross S."/>
            <person name="Mandapat C."/>
            <person name="Jackson L."/>
            <person name="Mathew T."/>
            <person name="Pu L."/>
            <person name="Thornton R."/>
            <person name="Saada N."/>
            <person name="Wilczek-Boney K.B."/>
            <person name="Lee S."/>
            <person name="Kovar C."/>
            <person name="Wu Y."/>
            <person name="Scherer S.E."/>
            <person name="Worley K.C."/>
            <person name="Muzny D.M."/>
            <person name="Gibbs R."/>
        </authorList>
    </citation>
    <scope>NUCLEOTIDE SEQUENCE</scope>
    <source>
        <strain evidence="6">Brora</strain>
    </source>
</reference>
<dbReference type="InterPro" id="IPR040930">
    <property type="entry name" value="AF-9_AHD"/>
</dbReference>
<comment type="subcellular location">
    <subcellularLocation>
        <location evidence="2">Nucleus</location>
    </subcellularLocation>
</comment>
<dbReference type="PROSITE" id="PS51037">
    <property type="entry name" value="YEATS"/>
    <property type="match status" value="1"/>
</dbReference>
<dbReference type="AlphaFoldDB" id="T1JP90"/>
<dbReference type="CDD" id="cd16906">
    <property type="entry name" value="YEATS_AF-9_like"/>
    <property type="match status" value="1"/>
</dbReference>
<evidence type="ECO:0000313" key="5">
    <source>
        <dbReference type="EnsemblMetazoa" id="SMAR015666-PA"/>
    </source>
</evidence>
<dbReference type="PANTHER" id="PTHR47827:SF3">
    <property type="entry name" value="AF-9 ANC1 HOMOLOGY DOMAIN-CONTAINING PROTEIN"/>
    <property type="match status" value="1"/>
</dbReference>
<evidence type="ECO:0000256" key="2">
    <source>
        <dbReference type="PROSITE-ProRule" id="PRU00376"/>
    </source>
</evidence>
<keyword evidence="1 2" id="KW-0539">Nucleus</keyword>
<dbReference type="GO" id="GO:0045893">
    <property type="term" value="P:positive regulation of DNA-templated transcription"/>
    <property type="evidence" value="ECO:0007669"/>
    <property type="project" value="TreeGrafter"/>
</dbReference>
<dbReference type="PANTHER" id="PTHR47827">
    <property type="entry name" value="AHD DOMAIN-CONTAINING PROTEIN"/>
    <property type="match status" value="1"/>
</dbReference>
<dbReference type="GO" id="GO:0003682">
    <property type="term" value="F:chromatin binding"/>
    <property type="evidence" value="ECO:0007669"/>
    <property type="project" value="TreeGrafter"/>
</dbReference>
<dbReference type="InterPro" id="IPR055129">
    <property type="entry name" value="YEATS_dom"/>
</dbReference>
<name>T1JP90_STRMM</name>
<proteinExistence type="predicted"/>
<feature type="region of interest" description="Disordered" evidence="3">
    <location>
        <begin position="151"/>
        <end position="196"/>
    </location>
</feature>
<dbReference type="Proteomes" id="UP000014500">
    <property type="component" value="Unassembled WGS sequence"/>
</dbReference>
<feature type="domain" description="YEATS" evidence="4">
    <location>
        <begin position="1"/>
        <end position="135"/>
    </location>
</feature>
<dbReference type="Gene3D" id="1.20.1270.290">
    <property type="match status" value="1"/>
</dbReference>
<evidence type="ECO:0000256" key="3">
    <source>
        <dbReference type="SAM" id="MobiDB-lite"/>
    </source>
</evidence>
<feature type="compositionally biased region" description="Low complexity" evidence="3">
    <location>
        <begin position="183"/>
        <end position="192"/>
    </location>
</feature>
<dbReference type="Pfam" id="PF17793">
    <property type="entry name" value="AHD"/>
    <property type="match status" value="1"/>
</dbReference>
<dbReference type="EMBL" id="AFFK01014481">
    <property type="status" value="NOT_ANNOTATED_CDS"/>
    <property type="molecule type" value="Genomic_DNA"/>
</dbReference>
<dbReference type="Gene3D" id="2.60.40.1970">
    <property type="entry name" value="YEATS domain"/>
    <property type="match status" value="1"/>
</dbReference>
<dbReference type="OMA" id="SMVEDMH"/>
<dbReference type="HOGENOM" id="CLU_036086_0_0_1"/>
<dbReference type="GO" id="GO:0008023">
    <property type="term" value="C:transcription elongation factor complex"/>
    <property type="evidence" value="ECO:0007669"/>
    <property type="project" value="TreeGrafter"/>
</dbReference>
<feature type="compositionally biased region" description="Basic and acidic residues" evidence="3">
    <location>
        <begin position="303"/>
        <end position="320"/>
    </location>
</feature>
<dbReference type="STRING" id="126957.T1JP90"/>
<accession>T1JP90</accession>
<dbReference type="EnsemblMetazoa" id="SMAR015666-RA">
    <property type="protein sequence ID" value="SMAR015666-PA"/>
    <property type="gene ID" value="SMAR015666"/>
</dbReference>
<feature type="compositionally biased region" description="Low complexity" evidence="3">
    <location>
        <begin position="232"/>
        <end position="244"/>
    </location>
</feature>
<dbReference type="InterPro" id="IPR052790">
    <property type="entry name" value="YEATS_domain"/>
</dbReference>
<evidence type="ECO:0000313" key="6">
    <source>
        <dbReference type="Proteomes" id="UP000014500"/>
    </source>
</evidence>
<dbReference type="InterPro" id="IPR038704">
    <property type="entry name" value="YEAST_sf"/>
</dbReference>
<reference evidence="5" key="2">
    <citation type="submission" date="2015-02" db="UniProtKB">
        <authorList>
            <consortium name="EnsemblMetazoa"/>
        </authorList>
    </citation>
    <scope>IDENTIFICATION</scope>
</reference>
<keyword evidence="6" id="KW-1185">Reference proteome</keyword>
<feature type="region of interest" description="Disordered" evidence="3">
    <location>
        <begin position="210"/>
        <end position="394"/>
    </location>
</feature>
<sequence length="461" mass="50909">MSTECVQVKLELGHKASVRSKPTTEGFTHDWTVFVRGPDNTNISHFVERIIFNLHESFPRPKRIVKDPPFQVSESGYAGFVILIEVFFKNKEDPKFVKFEYDLFLHVGGPASNRRAEKLIFQNPTEDFRRKLIRAGGVGILNTPDIGDAGTVFSQPEAASTDSSVTVSSKPSASPEQSKKPKPLSSSKNSASIVPLRPQPAEPFVALFGQPIKTSKPSPDSRKNKVDKDPSKNGSGKTSKSSSGRPAGGAPVMAARKEPKLTTSKVKKKEEKKPDGETKKRKRIPSNTSTNSKVKEVKKKKKSNDSDTEKEKEKEKPKPKVEKKKKIKESKKSDSDDTSPGSSISLSTLNISGKRGPLGTLMAELEANDDGELVSPLSSNPPSPPQFSTSENEKKLNSFEQELQNLHKQISLLQNRDQLQQITDIIEETGLYTVSQNSFDFDLHALDNETIRKLVSVVPVF</sequence>
<dbReference type="Pfam" id="PF03366">
    <property type="entry name" value="YEATS"/>
    <property type="match status" value="1"/>
</dbReference>
<feature type="compositionally biased region" description="Low complexity" evidence="3">
    <location>
        <begin position="159"/>
        <end position="176"/>
    </location>
</feature>
<evidence type="ECO:0000259" key="4">
    <source>
        <dbReference type="PROSITE" id="PS51037"/>
    </source>
</evidence>
<feature type="compositionally biased region" description="Basic and acidic residues" evidence="3">
    <location>
        <begin position="219"/>
        <end position="231"/>
    </location>
</feature>
<feature type="compositionally biased region" description="Basic and acidic residues" evidence="3">
    <location>
        <begin position="268"/>
        <end position="278"/>
    </location>
</feature>
<protein>
    <recommendedName>
        <fullName evidence="4">YEATS domain-containing protein</fullName>
    </recommendedName>
</protein>
<evidence type="ECO:0000256" key="1">
    <source>
        <dbReference type="ARBA" id="ARBA00023242"/>
    </source>
</evidence>
<organism evidence="5 6">
    <name type="scientific">Strigamia maritima</name>
    <name type="common">European centipede</name>
    <name type="synonym">Geophilus maritimus</name>
    <dbReference type="NCBI Taxonomy" id="126957"/>
    <lineage>
        <taxon>Eukaryota</taxon>
        <taxon>Metazoa</taxon>
        <taxon>Ecdysozoa</taxon>
        <taxon>Arthropoda</taxon>
        <taxon>Myriapoda</taxon>
        <taxon>Chilopoda</taxon>
        <taxon>Pleurostigmophora</taxon>
        <taxon>Geophilomorpha</taxon>
        <taxon>Linotaeniidae</taxon>
        <taxon>Strigamia</taxon>
    </lineage>
</organism>